<reference evidence="2 3" key="1">
    <citation type="submission" date="2019-02" db="EMBL/GenBank/DDBJ databases">
        <title>Genome sequences of Aliivibrio finisterrensis strains from farmed Atlantic salmon.</title>
        <authorList>
            <person name="Bowman J.P."/>
        </authorList>
    </citation>
    <scope>NUCLEOTIDE SEQUENCE [LARGE SCALE GENOMIC DNA]</scope>
    <source>
        <strain evidence="2 3">A32</strain>
    </source>
</reference>
<evidence type="ECO:0000259" key="1">
    <source>
        <dbReference type="PROSITE" id="PS50263"/>
    </source>
</evidence>
<dbReference type="InterPro" id="IPR003010">
    <property type="entry name" value="C-N_Hydrolase"/>
</dbReference>
<accession>A0A4Q5KM53</accession>
<organism evidence="2 3">
    <name type="scientific">Aliivibrio finisterrensis</name>
    <dbReference type="NCBI Taxonomy" id="511998"/>
    <lineage>
        <taxon>Bacteria</taxon>
        <taxon>Pseudomonadati</taxon>
        <taxon>Pseudomonadota</taxon>
        <taxon>Gammaproteobacteria</taxon>
        <taxon>Vibrionales</taxon>
        <taxon>Vibrionaceae</taxon>
        <taxon>Aliivibrio</taxon>
    </lineage>
</organism>
<dbReference type="AlphaFoldDB" id="A0A4Q5KM53"/>
<dbReference type="Proteomes" id="UP000293465">
    <property type="component" value="Unassembled WGS sequence"/>
</dbReference>
<dbReference type="EMBL" id="SEZJ01000003">
    <property type="protein sequence ID" value="RYU47534.1"/>
    <property type="molecule type" value="Genomic_DNA"/>
</dbReference>
<dbReference type="Pfam" id="PF00795">
    <property type="entry name" value="CN_hydrolase"/>
    <property type="match status" value="1"/>
</dbReference>
<evidence type="ECO:0000313" key="3">
    <source>
        <dbReference type="Proteomes" id="UP000293465"/>
    </source>
</evidence>
<comment type="caution">
    <text evidence="2">The sequence shown here is derived from an EMBL/GenBank/DDBJ whole genome shotgun (WGS) entry which is preliminary data.</text>
</comment>
<sequence length="247" mass="27480">MKVGIAQMPMDWTIEGNAKTICNIVTKNYDLDVLVFPELAITGFHRDIRNQAHQHLVENALNEISIQCQLSDTLVFIGYPLNENNKVYNAYTAINEQGTLAIVWRKVGLTPSECTFFESGDQRSILEHPLGTFSSYLCREASDVNWIIEQLSSQSPSYILWPSYIGEAESSINAESTNYDAGSKKIAQSLSTMVIQCNWPNSLNNPNDNGLGGSKIISSHGNIIAQLPFDETCIGVFDTMTHELVIR</sequence>
<dbReference type="GO" id="GO:0016787">
    <property type="term" value="F:hydrolase activity"/>
    <property type="evidence" value="ECO:0007669"/>
    <property type="project" value="UniProtKB-KW"/>
</dbReference>
<gene>
    <name evidence="2" type="ORF">ERW49_04055</name>
</gene>
<feature type="domain" description="CN hydrolase" evidence="1">
    <location>
        <begin position="1"/>
        <end position="246"/>
    </location>
</feature>
<dbReference type="OrthoDB" id="8893832at2"/>
<name>A0A4Q5KM53_9GAMM</name>
<proteinExistence type="predicted"/>
<dbReference type="InterPro" id="IPR036526">
    <property type="entry name" value="C-N_Hydrolase_sf"/>
</dbReference>
<evidence type="ECO:0000313" key="2">
    <source>
        <dbReference type="EMBL" id="RYU47534.1"/>
    </source>
</evidence>
<dbReference type="SUPFAM" id="SSF56317">
    <property type="entry name" value="Carbon-nitrogen hydrolase"/>
    <property type="match status" value="1"/>
</dbReference>
<dbReference type="CDD" id="cd07197">
    <property type="entry name" value="nitrilase"/>
    <property type="match status" value="1"/>
</dbReference>
<protein>
    <submittedName>
        <fullName evidence="2">Carbon-nitrogen hydrolase family protein</fullName>
    </submittedName>
</protein>
<keyword evidence="2" id="KW-0378">Hydrolase</keyword>
<dbReference type="PROSITE" id="PS50263">
    <property type="entry name" value="CN_HYDROLASE"/>
    <property type="match status" value="1"/>
</dbReference>
<dbReference type="Gene3D" id="3.60.110.10">
    <property type="entry name" value="Carbon-nitrogen hydrolase"/>
    <property type="match status" value="1"/>
</dbReference>